<keyword evidence="8" id="KW-0966">Cell projection</keyword>
<evidence type="ECO:0000256" key="7">
    <source>
        <dbReference type="ARBA" id="ARBA00023157"/>
    </source>
</evidence>
<dbReference type="VEuPathDB" id="FungiDB:H257_12178"/>
<dbReference type="InterPro" id="IPR001040">
    <property type="entry name" value="TIF_eIF_4E"/>
</dbReference>
<proteinExistence type="inferred from homology"/>
<dbReference type="InterPro" id="IPR011992">
    <property type="entry name" value="EF-hand-dom_pair"/>
</dbReference>
<dbReference type="Pfam" id="PF11618">
    <property type="entry name" value="C2-C2_1"/>
    <property type="match status" value="1"/>
</dbReference>
<feature type="compositionally biased region" description="Polar residues" evidence="11">
    <location>
        <begin position="995"/>
        <end position="1005"/>
    </location>
</feature>
<keyword evidence="14" id="KW-1185">Reference proteome</keyword>
<feature type="region of interest" description="Disordered" evidence="11">
    <location>
        <begin position="170"/>
        <end position="216"/>
    </location>
</feature>
<dbReference type="GO" id="GO:0003743">
    <property type="term" value="F:translation initiation factor activity"/>
    <property type="evidence" value="ECO:0007669"/>
    <property type="project" value="InterPro"/>
</dbReference>
<dbReference type="Pfam" id="PF00168">
    <property type="entry name" value="C2"/>
    <property type="match status" value="1"/>
</dbReference>
<protein>
    <recommendedName>
        <fullName evidence="9">mRNA cap-binding protein</fullName>
    </recommendedName>
</protein>
<evidence type="ECO:0000256" key="5">
    <source>
        <dbReference type="ARBA" id="ARBA00023054"/>
    </source>
</evidence>
<dbReference type="PROSITE" id="PS50004">
    <property type="entry name" value="C2"/>
    <property type="match status" value="2"/>
</dbReference>
<comment type="caution">
    <text evidence="13">The sequence shown here is derived from an EMBL/GenBank/DDBJ whole genome shotgun (WGS) entry which is preliminary data.</text>
</comment>
<evidence type="ECO:0000313" key="14">
    <source>
        <dbReference type="Proteomes" id="UP000284702"/>
    </source>
</evidence>
<dbReference type="Gene3D" id="3.30.760.10">
    <property type="entry name" value="RNA Cap, Translation Initiation Factor Eif4e"/>
    <property type="match status" value="1"/>
</dbReference>
<feature type="compositionally biased region" description="Low complexity" evidence="11">
    <location>
        <begin position="1274"/>
        <end position="1287"/>
    </location>
</feature>
<dbReference type="SUPFAM" id="SSF48452">
    <property type="entry name" value="TPR-like"/>
    <property type="match status" value="1"/>
</dbReference>
<comment type="subcellular location">
    <subcellularLocation>
        <location evidence="1">Cell projection</location>
        <location evidence="1">Cilium</location>
    </subcellularLocation>
</comment>
<evidence type="ECO:0000313" key="13">
    <source>
        <dbReference type="EMBL" id="RQM21337.1"/>
    </source>
</evidence>
<dbReference type="VEuPathDB" id="FungiDB:H257_10083"/>
<feature type="region of interest" description="Disordered" evidence="11">
    <location>
        <begin position="514"/>
        <end position="533"/>
    </location>
</feature>
<dbReference type="InterPro" id="IPR031139">
    <property type="entry name" value="RPGRIP1_fam"/>
</dbReference>
<evidence type="ECO:0000256" key="11">
    <source>
        <dbReference type="SAM" id="MobiDB-lite"/>
    </source>
</evidence>
<dbReference type="GO" id="GO:0003723">
    <property type="term" value="F:RNA binding"/>
    <property type="evidence" value="ECO:0007669"/>
    <property type="project" value="InterPro"/>
</dbReference>
<evidence type="ECO:0000256" key="1">
    <source>
        <dbReference type="ARBA" id="ARBA00004138"/>
    </source>
</evidence>
<accession>A0A3R7WC49</accession>
<dbReference type="Gene3D" id="1.10.238.10">
    <property type="entry name" value="EF-hand"/>
    <property type="match status" value="2"/>
</dbReference>
<dbReference type="FunFam" id="3.30.760.10:FF:000003">
    <property type="entry name" value="Eukaryotic translation initiation factor 4E"/>
    <property type="match status" value="1"/>
</dbReference>
<evidence type="ECO:0000256" key="3">
    <source>
        <dbReference type="ARBA" id="ARBA00009860"/>
    </source>
</evidence>
<sequence>MLGLFSEPALDFDLAQFGIKPVSDKDVEAEMAKMMAEISNGSSGDMDASDDETELMRQIQQIGVDVYPSSLRAVSLSMGSIHSNDENDDDGELSDSCLDDPHLQAELQGILGTAKNTPSSREDDERLRLQHLVESEKQNAINLKRQGHIHGALEAMRVMKAYEAQLEALGPPVSAPPSQRRRPVAAATSALSPTIDDDDDDNHHTIEVTDDDLNNPEFDAMLNGGGASTVKSKAAAAASATPPQAAAVDVHDNDTVDSVQAQIAALKREAMALKHANNIPQALAMLKQARAMEPKLVELMQRRHAPPLSPGVPTIPSDSSHANALKSRGQQEGPHEMATSCTDSDKEEEGEAIHVTDDDLDDPQFDAMLQHIDQGKDTERSKSTALDDALDDDIAALKHRAMQLKQANRVPEALAMLKRARAIEVKATHRHTADLPPSSADADMVSSSVVGNPDTITLSVDAINKVPTHDDMSSDHVILAETGGSLAVADDNTIEDIALRPRTSSSQLIDEFEEEEGEPFHDAVSAPPPPSSSIMSVQEQVNAAKTLAVALKKQGNIHDALVQLRLAKDLEATLQANSGATLYDQQQRANAFESIEKQLVEFGNECRVQATRLLSIDRGRAQEQLNLHKTYVAALETLRAARADPRQPPPSTHVEERVDMEEHVNVDVPVDRVQLSVLQMRSTSPATTAKDLFVKLLLNVPSQNPHELTTATARGSAAGLYTYNAVSVFPIQRNRGLQKLVELRKAQVEVFTAAGFFTPAQSVGKVTLPLSPLLTAAEIHCWLPVMVNRRPCGLDVQIRIKLNVPLRDKEFRPVKTRVFVVDSYPPPVGPTTQQTPATTPPAIPVDVRAIAAAAPPPSTVAKRKASVVSERTTDDDEDDDPHAVDKIVSYDVICQELLEIDIQTGKLTEAMYVDLLNAAIITDTALARSLHHQETERFIHELRRENAALRKKTQAMTESSRYGFQKDKQKVAASKKKGPVPVKHQSSPGHHHHQTPPSSNNTLEGHSSMARAMHHAHHYASSSSTAAGGVRGRDDKSLEAALKARMVTAERHVVQLHRENADLKESHHHHHNNNNDGMNDSVEQLQRELRDRQAQLVILNARFDNLESKAMAEREIQEKTLEQMDNFNRVIHRLRSELQEAHMVRDDMEKKVAKAKDMREELEMLRAQNHTLEERMTSLCESPFINDAFQRKERIDKLVALESQTKKQQHAIDALQAEGQKHVAVIQELQANIRLLKQAKDGADQELLRVKQLLDDERLQQRQPHQVAPPLTHQPSSPVLVQPPQRQASSKSTSPMHQQSPPSNQGDPPLAFQTIPPRATGALPLVLRRGIVPDDPSHVAFLEGTDSLPADNSVAYLRHKVHTLQIAHLTSTQELERCEKMLQAQTSINRELTFEIEELVTRKDAGHVALRRKLDEVELVADTRLRKVAMLEAQLRQLKYMRSSGKKTTRGNKPQGNDDDDEEDLLSLGDEDDEVNAQGGKLVRRSRPMDLLADSAVDLAAGENLLEIWIVGGDFDSKYVNGSGCTFVLCDFFDFESQSTSLVLGSRPAYNFAASFKITADAFFLRYLASESLALEVHQAVKGDFHVVGRTSLRLSPLLVHSSGALKDSAVPVRHVTTNATIGRLHLVIRVALPLTEIWQLHLQACPSDGAFLTADHATAASAHAAAVDLVPDDAPLNDLQVSMVACRKLLTSSGIPPSAYVHYQLLGFPDVFTDIVPNSGAPTFSNDHGGNHWFTLAVDPCLKQFFKKVKLRCTIFDDNASSSSGGGGVLGSCDVPLRSLVDGDPVDGWFDVVHESTSSSPAIVGELLVHLSWKHPFQLVDQTNHKNALTQTQVHDLMVAFSPLHDGRVNYRAFLAYAHASVFASALFLDTIQSIQAMLHGAVAAGRDVPSAIASATSSTPALSKDAVARAFHAAGLSLPPDQVQVLIDVLGDVNGFIHPVELWRHVQPTPSCQDRFVAQTCRDVVRRFELTERQPTKVTAPFERYDPTHCQYVSRAEFKRGLGVLGFVVYDPEADQAKADLLGKNPSTETRDRLMSTPQDVVVAVADEAEVEVLNPKTTTSATTEFEQRKAAFTKRMKQAADASCKTSYVLDAPKLPSLSSNQQQPLPPSRAARVIQQRFRAYRQHGTSSIQRSSATTAASTMVGNPQLQRETLLDVEAFLAQTLTVTDDLKATLVRACQELDHAKRGRLSRKQMTFALRPLCLTPPHLRCLLDAFRTDDGISNGQTVVMYAPLLHFALTAKHEADMVPFAHADGKCDNVLPFDVFQSCLKRKCPHLSSTQVNLIAQLFDVSGFGVHYRAFFEYMASTPMSVSLQKIKASLRSLSPPTKQAIQVALAQVPQDESLTKLQLSALWKQHNVELMPADQSVLWAVLDPSRLGTVSPASLWTVLFQPSSYPACLNSGETAPLDLALLQQLSWNSRRYIAPDSDAVLAAFTRYDWAKTGGIGVHEFAAVVQQLGFIVTSTHASQQLARHFYSHGHVQYSRFLQWSRGPDVSYPVLQTRLQHFVQNVAADQDVEVAAVVGQWRQAFPPPPVTRHAFASIVAQPPLALPLNANEIRAVLYHLDPDCHDVVDVHTFLRFTDTENAPDDRPRSLDAVADGEQGTAVLSALRSVVAKARKHDVLHLFQAYDGSKQGVVEPDIFVLVWRKLGVDLQPPDVHWIFAEFAKDGHRLAYRKFLRHHLQDQDGDDDGDDDDDDAVAHARRLDKRRALLRDMLQTAAAERPNEYAAWRQQVRVRAKGRAYLSRDKALSILAKSQANGSQLIDMPVFERCLHVFENVRDDTGGDGDNEGNKTKHKVCMAMLQACLESAAPLPPPHETSTRTTSDGDETVLQDSVRVLGMVLRRCVEQGVDYRRAIDRHDDPAWSGLVTPAQVKASLMELGFNVVADGMRCIGSLIGAFRFSSDNQNDAINYIQMVHAGRHAADLPPSDTSTTWQVDEALRARVRQKCHVTFHPDGVAAVCAPLARAFGHFDRDDVGYLTLASFTAGLHALHYHPSAAETQALFDSLAIFRLATPAVVSRVEFDAWALDPHRHDLLAHLHSRIASFSELSHALAAADPRQTGELPVATFGDVLATHGVRVSQSDLGRLQYLFDVNRTGTVLSYKLWLRVVARSLAANSNAAINVDDMEVHDSSSVLAAVHRTLKTYMIDANTSHQGGVTASARACMEAADASRGGVLAVADFFLTMKHMGLVLAPEQVRELVLRYPGGADKRQIDYRALLADAAPADTTVMQRVMACVEDALERGIDVLSRLRRLDTTGHGTLTASQFRVGLEELGAAVRDTDMPLIMAGFGGDSSVVELRHVLQHARVQATKALLCKLEPLSDAVIAASAMDRATFASLCVSQGISPLSAAQWTILDDQFGTCDMIDVGRLVQSVRAVGVQSVLHQLRDGFRAVGCVAKDLGQACLTLDDDYTGQLSSSQFFDVLQQVMGTPVSLSKRRLLHHAPWVVLDHVNYRAFVAAHPLQHRWVLWYDNPKKKLANESWEENLKVVYTFDTVEDFWGMFNNILPPTKLLVGSNYHLFKEGIRPMWEDPINAKGGKWVLTNNRQRRARLDDAWMNTMLALIGECLEDDDDLSGAVVSVRKTQDRVAVWTQTATNEPLQRKVGSNFRKVLDLSKNEGLKYQSHADAAASGSSYQNEVYEQRQSLYWIISLGMIVVCTMRKLTQPRRKDGQRPSR</sequence>
<dbReference type="PANTHER" id="PTHR14240">
    <property type="entry name" value="RETINITIS PIGMENTOSA GTPASE REGULATOR-INTERACTING PROTEIN"/>
    <property type="match status" value="1"/>
</dbReference>
<dbReference type="InterPro" id="IPR023398">
    <property type="entry name" value="TIF_eIF4e-like"/>
</dbReference>
<name>A0A3R7WC49_APHAT</name>
<evidence type="ECO:0000256" key="10">
    <source>
        <dbReference type="SAM" id="Coils"/>
    </source>
</evidence>
<dbReference type="Proteomes" id="UP000284702">
    <property type="component" value="Unassembled WGS sequence"/>
</dbReference>
<dbReference type="SUPFAM" id="SSF55418">
    <property type="entry name" value="eIF4e-like"/>
    <property type="match status" value="1"/>
</dbReference>
<dbReference type="Pfam" id="PF01652">
    <property type="entry name" value="IF4E"/>
    <property type="match status" value="1"/>
</dbReference>
<dbReference type="InterPro" id="IPR019734">
    <property type="entry name" value="TPR_rpt"/>
</dbReference>
<dbReference type="InterPro" id="IPR011990">
    <property type="entry name" value="TPR-like_helical_dom_sf"/>
</dbReference>
<evidence type="ECO:0000256" key="2">
    <source>
        <dbReference type="ARBA" id="ARBA00006042"/>
    </source>
</evidence>
<dbReference type="SUPFAM" id="SSF49562">
    <property type="entry name" value="C2 domain (Calcium/lipid-binding domain, CaLB)"/>
    <property type="match status" value="2"/>
</dbReference>
<dbReference type="InterPro" id="IPR035892">
    <property type="entry name" value="C2_domain_sf"/>
</dbReference>
<dbReference type="InterPro" id="IPR000008">
    <property type="entry name" value="C2_dom"/>
</dbReference>
<dbReference type="InterPro" id="IPR021656">
    <property type="entry name" value="C2-C2_1"/>
</dbReference>
<feature type="region of interest" description="Disordered" evidence="11">
    <location>
        <begin position="1442"/>
        <end position="1473"/>
    </location>
</feature>
<keyword evidence="7" id="KW-1015">Disulfide bond</keyword>
<feature type="region of interest" description="Disordered" evidence="11">
    <location>
        <begin position="1263"/>
        <end position="1316"/>
    </location>
</feature>
<dbReference type="Gene3D" id="2.60.40.150">
    <property type="entry name" value="C2 domain"/>
    <property type="match status" value="2"/>
</dbReference>
<evidence type="ECO:0000256" key="9">
    <source>
        <dbReference type="ARBA" id="ARBA00030245"/>
    </source>
</evidence>
<feature type="compositionally biased region" description="Polar residues" evidence="11">
    <location>
        <begin position="1288"/>
        <end position="1306"/>
    </location>
</feature>
<evidence type="ECO:0000256" key="4">
    <source>
        <dbReference type="ARBA" id="ARBA00022845"/>
    </source>
</evidence>
<keyword evidence="6" id="KW-0969">Cilium</keyword>
<dbReference type="GO" id="GO:0005856">
    <property type="term" value="C:cytoskeleton"/>
    <property type="evidence" value="ECO:0007669"/>
    <property type="project" value="UniProtKB-ARBA"/>
</dbReference>
<feature type="domain" description="C2" evidence="12">
    <location>
        <begin position="1660"/>
        <end position="1791"/>
    </location>
</feature>
<evidence type="ECO:0000256" key="6">
    <source>
        <dbReference type="ARBA" id="ARBA00023069"/>
    </source>
</evidence>
<feature type="domain" description="C2" evidence="12">
    <location>
        <begin position="648"/>
        <end position="783"/>
    </location>
</feature>
<comment type="similarity">
    <text evidence="3">Belongs to the eukaryotic initiation factor 4E family.</text>
</comment>
<feature type="region of interest" description="Disordered" evidence="11">
    <location>
        <begin position="305"/>
        <end position="362"/>
    </location>
</feature>
<feature type="coiled-coil region" evidence="10">
    <location>
        <begin position="1046"/>
        <end position="1246"/>
    </location>
</feature>
<feature type="compositionally biased region" description="Acidic residues" evidence="11">
    <location>
        <begin position="1457"/>
        <end position="1473"/>
    </location>
</feature>
<dbReference type="GO" id="GO:0005929">
    <property type="term" value="C:cilium"/>
    <property type="evidence" value="ECO:0007669"/>
    <property type="project" value="UniProtKB-SubCell"/>
</dbReference>
<dbReference type="EMBL" id="MZMZ02003574">
    <property type="protein sequence ID" value="RQM21337.1"/>
    <property type="molecule type" value="Genomic_DNA"/>
</dbReference>
<comment type="similarity">
    <text evidence="2">Belongs to the RPGRIP1 family.</text>
</comment>
<organism evidence="13 14">
    <name type="scientific">Aphanomyces astaci</name>
    <name type="common">Crayfish plague agent</name>
    <dbReference type="NCBI Taxonomy" id="112090"/>
    <lineage>
        <taxon>Eukaryota</taxon>
        <taxon>Sar</taxon>
        <taxon>Stramenopiles</taxon>
        <taxon>Oomycota</taxon>
        <taxon>Saprolegniomycetes</taxon>
        <taxon>Saprolegniales</taxon>
        <taxon>Verrucalvaceae</taxon>
        <taxon>Aphanomyces</taxon>
    </lineage>
</organism>
<gene>
    <name evidence="13" type="ORF">B5M09_004145</name>
</gene>
<evidence type="ECO:0000256" key="8">
    <source>
        <dbReference type="ARBA" id="ARBA00023273"/>
    </source>
</evidence>
<dbReference type="GO" id="GO:0006417">
    <property type="term" value="P:regulation of translation"/>
    <property type="evidence" value="ECO:0007669"/>
    <property type="project" value="UniProtKB-KW"/>
</dbReference>
<reference evidence="13" key="1">
    <citation type="submission" date="2018-07" db="EMBL/GenBank/DDBJ databases">
        <title>Annotation of Aphanomyces astaci genome assembly.</title>
        <authorList>
            <person name="Studholme D.J."/>
        </authorList>
    </citation>
    <scope>NUCLEOTIDE SEQUENCE [LARGE SCALE GENOMIC DNA]</scope>
    <source>
        <strain evidence="13">Pc</strain>
    </source>
</reference>
<dbReference type="VEuPathDB" id="FungiDB:H257_10084"/>
<feature type="region of interest" description="Disordered" evidence="11">
    <location>
        <begin position="950"/>
        <end position="1034"/>
    </location>
</feature>
<evidence type="ECO:0000259" key="12">
    <source>
        <dbReference type="PROSITE" id="PS50004"/>
    </source>
</evidence>
<dbReference type="SMART" id="SM00028">
    <property type="entry name" value="TPR"/>
    <property type="match status" value="3"/>
</dbReference>
<keyword evidence="5 10" id="KW-0175">Coiled coil</keyword>
<keyword evidence="4" id="KW-0810">Translation regulation</keyword>
<dbReference type="SUPFAM" id="SSF47473">
    <property type="entry name" value="EF-hand"/>
    <property type="match status" value="4"/>
</dbReference>
<feature type="region of interest" description="Disordered" evidence="11">
    <location>
        <begin position="856"/>
        <end position="882"/>
    </location>
</feature>